<sequence length="323" mass="33764">MSQEETPGVETQRRPGARRRALAARLSTPPMRTAAAVLVGVLVLALVGTSAGPRWNPEPVSATVTVASPDVWVGAGPADGAGDGAAVLGRYDTRSRIVEVELEPADETGRGGVTTDVLIVEPVDAPRPAPAVVFLHGAGTGLADAFAEHATAFASAGIVAVSPSKRLDTYSTLHRDYEAMAADYGRTLELARTLDGVDPDRVGLYAESEGAWVAPVLAAGDDDVAFVALVSAPVVPPRQQAAFAVDAYLREVGVPQTLLRAIPRATGAHWPGGSSRTRTSTCCRTWSAPRSPSSWRTGRRTCRCRRSRVPSSSWGPSPVAPSS</sequence>
<accession>A0AA37XBF9</accession>
<comment type="caution">
    <text evidence="1">The sequence shown here is derived from an EMBL/GenBank/DDBJ whole genome shotgun (WGS) entry which is preliminary data.</text>
</comment>
<dbReference type="AlphaFoldDB" id="A0AA37XBF9"/>
<name>A0AA37XBF9_9MICO</name>
<keyword evidence="2" id="KW-1185">Reference proteome</keyword>
<gene>
    <name evidence="1" type="ORF">GCM10025875_09510</name>
</gene>
<dbReference type="Gene3D" id="3.40.50.1820">
    <property type="entry name" value="alpha/beta hydrolase"/>
    <property type="match status" value="1"/>
</dbReference>
<protein>
    <recommendedName>
        <fullName evidence="3">Alpha/beta hydrolase</fullName>
    </recommendedName>
</protein>
<reference evidence="1" key="1">
    <citation type="journal article" date="2014" name="Int. J. Syst. Evol. Microbiol.">
        <title>Complete genome sequence of Corynebacterium casei LMG S-19264T (=DSM 44701T), isolated from a smear-ripened cheese.</title>
        <authorList>
            <consortium name="US DOE Joint Genome Institute (JGI-PGF)"/>
            <person name="Walter F."/>
            <person name="Albersmeier A."/>
            <person name="Kalinowski J."/>
            <person name="Ruckert C."/>
        </authorList>
    </citation>
    <scope>NUCLEOTIDE SEQUENCE</scope>
    <source>
        <strain evidence="1">NBRC 112290</strain>
    </source>
</reference>
<proteinExistence type="predicted"/>
<evidence type="ECO:0000313" key="1">
    <source>
        <dbReference type="EMBL" id="GMA30959.1"/>
    </source>
</evidence>
<reference evidence="1" key="2">
    <citation type="submission" date="2023-02" db="EMBL/GenBank/DDBJ databases">
        <authorList>
            <person name="Sun Q."/>
            <person name="Mori K."/>
        </authorList>
    </citation>
    <scope>NUCLEOTIDE SEQUENCE</scope>
    <source>
        <strain evidence="1">NBRC 112290</strain>
    </source>
</reference>
<dbReference type="Proteomes" id="UP001157161">
    <property type="component" value="Unassembled WGS sequence"/>
</dbReference>
<dbReference type="RefSeq" id="WP_284249757.1">
    <property type="nucleotide sequence ID" value="NZ_BSUM01000001.1"/>
</dbReference>
<dbReference type="SUPFAM" id="SSF53474">
    <property type="entry name" value="alpha/beta-Hydrolases"/>
    <property type="match status" value="1"/>
</dbReference>
<dbReference type="InterPro" id="IPR029058">
    <property type="entry name" value="AB_hydrolase_fold"/>
</dbReference>
<dbReference type="EMBL" id="BSUM01000001">
    <property type="protein sequence ID" value="GMA30959.1"/>
    <property type="molecule type" value="Genomic_DNA"/>
</dbReference>
<organism evidence="1 2">
    <name type="scientific">Litorihabitans aurantiacus</name>
    <dbReference type="NCBI Taxonomy" id="1930061"/>
    <lineage>
        <taxon>Bacteria</taxon>
        <taxon>Bacillati</taxon>
        <taxon>Actinomycetota</taxon>
        <taxon>Actinomycetes</taxon>
        <taxon>Micrococcales</taxon>
        <taxon>Beutenbergiaceae</taxon>
        <taxon>Litorihabitans</taxon>
    </lineage>
</organism>
<evidence type="ECO:0008006" key="3">
    <source>
        <dbReference type="Google" id="ProtNLM"/>
    </source>
</evidence>
<evidence type="ECO:0000313" key="2">
    <source>
        <dbReference type="Proteomes" id="UP001157161"/>
    </source>
</evidence>